<evidence type="ECO:0000256" key="5">
    <source>
        <dbReference type="ARBA" id="ARBA00023170"/>
    </source>
</evidence>
<reference evidence="8" key="2">
    <citation type="submission" date="2025-09" db="UniProtKB">
        <authorList>
            <consortium name="Ensembl"/>
        </authorList>
    </citation>
    <scope>IDENTIFICATION</scope>
</reference>
<dbReference type="SUPFAM" id="SSF53822">
    <property type="entry name" value="Periplasmic binding protein-like I"/>
    <property type="match status" value="1"/>
</dbReference>
<organism evidence="8 9">
    <name type="scientific">Varanus komodoensis</name>
    <name type="common">Komodo dragon</name>
    <dbReference type="NCBI Taxonomy" id="61221"/>
    <lineage>
        <taxon>Eukaryota</taxon>
        <taxon>Metazoa</taxon>
        <taxon>Chordata</taxon>
        <taxon>Craniata</taxon>
        <taxon>Vertebrata</taxon>
        <taxon>Euteleostomi</taxon>
        <taxon>Lepidosauria</taxon>
        <taxon>Squamata</taxon>
        <taxon>Bifurcata</taxon>
        <taxon>Unidentata</taxon>
        <taxon>Episquamata</taxon>
        <taxon>Toxicofera</taxon>
        <taxon>Anguimorpha</taxon>
        <taxon>Paleoanguimorpha</taxon>
        <taxon>Varanoidea</taxon>
        <taxon>Varanidae</taxon>
        <taxon>Varanus</taxon>
    </lineage>
</organism>
<evidence type="ECO:0000256" key="2">
    <source>
        <dbReference type="ARBA" id="ARBA00022692"/>
    </source>
</evidence>
<accession>A0A8D2LD35</accession>
<dbReference type="GO" id="GO:0004930">
    <property type="term" value="F:G protein-coupled receptor activity"/>
    <property type="evidence" value="ECO:0007669"/>
    <property type="project" value="InterPro"/>
</dbReference>
<dbReference type="InterPro" id="IPR000337">
    <property type="entry name" value="GPCR_3"/>
</dbReference>
<keyword evidence="9" id="KW-1185">Reference proteome</keyword>
<evidence type="ECO:0000259" key="7">
    <source>
        <dbReference type="Pfam" id="PF01094"/>
    </source>
</evidence>
<dbReference type="FunFam" id="3.40.50.2300:FF:000024">
    <property type="entry name" value="Vomeronasal 2, receptor 73"/>
    <property type="match status" value="1"/>
</dbReference>
<sequence length="281" mass="32751">MFLLLNDKTQYPFSIQISPNERSQYDAIVQLLKHFGWNWIGILISDNDSGEVFLRALRPRLLESNICTALTQTIPTVTSRTSNDTFTNILGRMFSTLWLHQINVFLVHGDGQSMEGLRIILENYEFVKMCPMERVWIITAQWDFTTIFPWNQFTRMSLNGSLSFSFHTTVVPGYQDFLESINPYQSKIYFIQQFWYIVFDCSLPIYNLFMPNKGNCSGKEKLERLPDSVFEMGLSGQSYNVYNAVYGVAHALHSMYSSRAKQRSMERRHGQDLLKVQPWQV</sequence>
<proteinExistence type="predicted"/>
<dbReference type="OMA" id="LESNICT"/>
<dbReference type="InterPro" id="IPR000068">
    <property type="entry name" value="GPCR_3_Ca_sens_rcpt-rel"/>
</dbReference>
<evidence type="ECO:0000256" key="3">
    <source>
        <dbReference type="ARBA" id="ARBA00022989"/>
    </source>
</evidence>
<keyword evidence="5" id="KW-0675">Receptor</keyword>
<evidence type="ECO:0000313" key="8">
    <source>
        <dbReference type="Ensembl" id="ENSVKKP00000020566.1"/>
    </source>
</evidence>
<dbReference type="Gene3D" id="3.40.50.2300">
    <property type="match status" value="2"/>
</dbReference>
<dbReference type="PANTHER" id="PTHR24061">
    <property type="entry name" value="CALCIUM-SENSING RECEPTOR-RELATED"/>
    <property type="match status" value="1"/>
</dbReference>
<comment type="subcellular location">
    <subcellularLocation>
        <location evidence="1">Membrane</location>
        <topology evidence="1">Multi-pass membrane protein</topology>
    </subcellularLocation>
</comment>
<dbReference type="AlphaFoldDB" id="A0A8D2LD35"/>
<evidence type="ECO:0000256" key="1">
    <source>
        <dbReference type="ARBA" id="ARBA00004141"/>
    </source>
</evidence>
<dbReference type="Proteomes" id="UP000694545">
    <property type="component" value="Unplaced"/>
</dbReference>
<evidence type="ECO:0000256" key="4">
    <source>
        <dbReference type="ARBA" id="ARBA00023136"/>
    </source>
</evidence>
<dbReference type="Pfam" id="PF01094">
    <property type="entry name" value="ANF_receptor"/>
    <property type="match status" value="1"/>
</dbReference>
<keyword evidence="3" id="KW-1133">Transmembrane helix</keyword>
<dbReference type="PANTHER" id="PTHR24061:SF599">
    <property type="entry name" value="G-PROTEIN COUPLED RECEPTORS FAMILY 3 PROFILE DOMAIN-CONTAINING PROTEIN"/>
    <property type="match status" value="1"/>
</dbReference>
<keyword evidence="2" id="KW-0812">Transmembrane</keyword>
<dbReference type="GO" id="GO:0005886">
    <property type="term" value="C:plasma membrane"/>
    <property type="evidence" value="ECO:0007669"/>
    <property type="project" value="TreeGrafter"/>
</dbReference>
<protein>
    <recommendedName>
        <fullName evidence="7">Receptor ligand binding region domain-containing protein</fullName>
    </recommendedName>
</protein>
<dbReference type="PRINTS" id="PR00248">
    <property type="entry name" value="GPCRMGR"/>
</dbReference>
<evidence type="ECO:0000313" key="9">
    <source>
        <dbReference type="Proteomes" id="UP000694545"/>
    </source>
</evidence>
<name>A0A8D2LD35_VARKO</name>
<keyword evidence="4" id="KW-0472">Membrane</keyword>
<dbReference type="InterPro" id="IPR001828">
    <property type="entry name" value="ANF_lig-bd_rcpt"/>
</dbReference>
<reference evidence="8" key="1">
    <citation type="submission" date="2025-08" db="UniProtKB">
        <authorList>
            <consortium name="Ensembl"/>
        </authorList>
    </citation>
    <scope>IDENTIFICATION</scope>
</reference>
<dbReference type="Ensembl" id="ENSVKKT00000021072.1">
    <property type="protein sequence ID" value="ENSVKKP00000020566.1"/>
    <property type="gene ID" value="ENSVKKG00000013827.1"/>
</dbReference>
<keyword evidence="6" id="KW-0325">Glycoprotein</keyword>
<evidence type="ECO:0000256" key="6">
    <source>
        <dbReference type="ARBA" id="ARBA00023180"/>
    </source>
</evidence>
<dbReference type="InterPro" id="IPR028082">
    <property type="entry name" value="Peripla_BP_I"/>
</dbReference>
<feature type="domain" description="Receptor ligand binding region" evidence="7">
    <location>
        <begin position="5"/>
        <end position="274"/>
    </location>
</feature>